<gene>
    <name evidence="2" type="ORF">PMACD_LOCUS15307</name>
</gene>
<feature type="compositionally biased region" description="Basic residues" evidence="1">
    <location>
        <begin position="18"/>
        <end position="33"/>
    </location>
</feature>
<organism evidence="2 3">
    <name type="scientific">Pieris macdunnoughi</name>
    <dbReference type="NCBI Taxonomy" id="345717"/>
    <lineage>
        <taxon>Eukaryota</taxon>
        <taxon>Metazoa</taxon>
        <taxon>Ecdysozoa</taxon>
        <taxon>Arthropoda</taxon>
        <taxon>Hexapoda</taxon>
        <taxon>Insecta</taxon>
        <taxon>Pterygota</taxon>
        <taxon>Neoptera</taxon>
        <taxon>Endopterygota</taxon>
        <taxon>Lepidoptera</taxon>
        <taxon>Glossata</taxon>
        <taxon>Ditrysia</taxon>
        <taxon>Papilionoidea</taxon>
        <taxon>Pieridae</taxon>
        <taxon>Pierinae</taxon>
        <taxon>Pieris</taxon>
    </lineage>
</organism>
<dbReference type="Proteomes" id="UP000663880">
    <property type="component" value="Unassembled WGS sequence"/>
</dbReference>
<name>A0A821XSH4_9NEOP</name>
<evidence type="ECO:0000313" key="3">
    <source>
        <dbReference type="Proteomes" id="UP000663880"/>
    </source>
</evidence>
<dbReference type="EMBL" id="CAJOBZ010000070">
    <property type="protein sequence ID" value="CAF4947295.1"/>
    <property type="molecule type" value="Genomic_DNA"/>
</dbReference>
<proteinExistence type="predicted"/>
<evidence type="ECO:0000313" key="2">
    <source>
        <dbReference type="EMBL" id="CAF4947295.1"/>
    </source>
</evidence>
<feature type="region of interest" description="Disordered" evidence="1">
    <location>
        <begin position="88"/>
        <end position="135"/>
    </location>
</feature>
<feature type="region of interest" description="Disordered" evidence="1">
    <location>
        <begin position="1"/>
        <end position="37"/>
    </location>
</feature>
<reference evidence="2" key="1">
    <citation type="submission" date="2021-02" db="EMBL/GenBank/DDBJ databases">
        <authorList>
            <person name="Steward A R."/>
        </authorList>
    </citation>
    <scope>NUCLEOTIDE SEQUENCE</scope>
</reference>
<comment type="caution">
    <text evidence="2">The sequence shown here is derived from an EMBL/GenBank/DDBJ whole genome shotgun (WGS) entry which is preliminary data.</text>
</comment>
<feature type="compositionally biased region" description="Basic residues" evidence="1">
    <location>
        <begin position="1"/>
        <end position="10"/>
    </location>
</feature>
<protein>
    <submittedName>
        <fullName evidence="2">Uncharacterized protein</fullName>
    </submittedName>
</protein>
<dbReference type="AlphaFoldDB" id="A0A821XSH4"/>
<accession>A0A821XSH4</accession>
<dbReference type="OrthoDB" id="6375801at2759"/>
<sequence length="135" mass="16191">MMPRSSRSRFKLSEEEKKKRRREQKKLSMRRARSKLDAVALEERRKKDRERYHRKKEGLIKTIKDFRPRDQRQVRKIWREKAKLRREKEKIKKTTEQIIQENTPPSSPCPSSSSSFSRISVGKAVAARNKQKIAD</sequence>
<keyword evidence="3" id="KW-1185">Reference proteome</keyword>
<evidence type="ECO:0000256" key="1">
    <source>
        <dbReference type="SAM" id="MobiDB-lite"/>
    </source>
</evidence>